<evidence type="ECO:0000256" key="2">
    <source>
        <dbReference type="ARBA" id="ARBA00022741"/>
    </source>
</evidence>
<evidence type="ECO:0000313" key="6">
    <source>
        <dbReference type="Proteomes" id="UP000272464"/>
    </source>
</evidence>
<dbReference type="InterPro" id="IPR027417">
    <property type="entry name" value="P-loop_NTPase"/>
</dbReference>
<dbReference type="Pfam" id="PF00005">
    <property type="entry name" value="ABC_tran"/>
    <property type="match status" value="1"/>
</dbReference>
<evidence type="ECO:0000256" key="1">
    <source>
        <dbReference type="ARBA" id="ARBA00022448"/>
    </source>
</evidence>
<evidence type="ECO:0000256" key="3">
    <source>
        <dbReference type="ARBA" id="ARBA00022840"/>
    </source>
</evidence>
<sequence>MAILSIENVDKRFLKGKESLNVLTNINFTIEEQEIVSIIGPSGCGKSTLLRILAGLDQDYTGKINFDGKPISEPGKGKGVIFQEHRLFPWLTVEDNICANLNKRDEDVQQRLKEVIELVKLTGFEKSYPKELSGGMSQRVSIARALMRNPDILLLDEPFGALDAFTRKHMQDSLLDIFNNRKMTIILITHDVEEAVYLANRIIIMDSRPGTIKEIVSIPLQYPRNVVSDEFLSHRNKALTILDYT</sequence>
<dbReference type="AlphaFoldDB" id="A0A3S1DCK7"/>
<keyword evidence="2" id="KW-0547">Nucleotide-binding</keyword>
<reference evidence="5 6" key="1">
    <citation type="submission" date="2018-12" db="EMBL/GenBank/DDBJ databases">
        <authorList>
            <person name="Sun L."/>
            <person name="Chen Z."/>
        </authorList>
    </citation>
    <scope>NUCLEOTIDE SEQUENCE [LARGE SCALE GENOMIC DNA]</scope>
    <source>
        <strain evidence="5 6">3-5-3</strain>
    </source>
</reference>
<dbReference type="PANTHER" id="PTHR42788:SF13">
    <property type="entry name" value="ALIPHATIC SULFONATES IMPORT ATP-BINDING PROTEIN SSUB"/>
    <property type="match status" value="1"/>
</dbReference>
<dbReference type="InterPro" id="IPR050166">
    <property type="entry name" value="ABC_transporter_ATP-bind"/>
</dbReference>
<dbReference type="RefSeq" id="WP_127197476.1">
    <property type="nucleotide sequence ID" value="NZ_RZNX01000001.1"/>
</dbReference>
<protein>
    <submittedName>
        <fullName evidence="5">ABC transporter ATP-binding protein</fullName>
    </submittedName>
</protein>
<evidence type="ECO:0000313" key="5">
    <source>
        <dbReference type="EMBL" id="RUT35777.1"/>
    </source>
</evidence>
<organism evidence="5 6">
    <name type="scientific">Paenibacillus zeisoli</name>
    <dbReference type="NCBI Taxonomy" id="2496267"/>
    <lineage>
        <taxon>Bacteria</taxon>
        <taxon>Bacillati</taxon>
        <taxon>Bacillota</taxon>
        <taxon>Bacilli</taxon>
        <taxon>Bacillales</taxon>
        <taxon>Paenibacillaceae</taxon>
        <taxon>Paenibacillus</taxon>
    </lineage>
</organism>
<keyword evidence="6" id="KW-1185">Reference proteome</keyword>
<dbReference type="Proteomes" id="UP000272464">
    <property type="component" value="Unassembled WGS sequence"/>
</dbReference>
<dbReference type="InterPro" id="IPR003593">
    <property type="entry name" value="AAA+_ATPase"/>
</dbReference>
<gene>
    <name evidence="5" type="ORF">EJP77_01810</name>
</gene>
<dbReference type="InterPro" id="IPR017871">
    <property type="entry name" value="ABC_transporter-like_CS"/>
</dbReference>
<dbReference type="OrthoDB" id="18967at2"/>
<dbReference type="PROSITE" id="PS00211">
    <property type="entry name" value="ABC_TRANSPORTER_1"/>
    <property type="match status" value="1"/>
</dbReference>
<accession>A0A3S1DCK7</accession>
<feature type="domain" description="ABC transporter" evidence="4">
    <location>
        <begin position="4"/>
        <end position="228"/>
    </location>
</feature>
<dbReference type="GO" id="GO:0005524">
    <property type="term" value="F:ATP binding"/>
    <property type="evidence" value="ECO:0007669"/>
    <property type="project" value="UniProtKB-KW"/>
</dbReference>
<dbReference type="SUPFAM" id="SSF52540">
    <property type="entry name" value="P-loop containing nucleoside triphosphate hydrolases"/>
    <property type="match status" value="1"/>
</dbReference>
<dbReference type="EMBL" id="RZNX01000001">
    <property type="protein sequence ID" value="RUT35777.1"/>
    <property type="molecule type" value="Genomic_DNA"/>
</dbReference>
<evidence type="ECO:0000259" key="4">
    <source>
        <dbReference type="PROSITE" id="PS50893"/>
    </source>
</evidence>
<dbReference type="InterPro" id="IPR003439">
    <property type="entry name" value="ABC_transporter-like_ATP-bd"/>
</dbReference>
<name>A0A3S1DCK7_9BACL</name>
<dbReference type="SMART" id="SM00382">
    <property type="entry name" value="AAA"/>
    <property type="match status" value="1"/>
</dbReference>
<keyword evidence="3 5" id="KW-0067">ATP-binding</keyword>
<dbReference type="GO" id="GO:0016887">
    <property type="term" value="F:ATP hydrolysis activity"/>
    <property type="evidence" value="ECO:0007669"/>
    <property type="project" value="InterPro"/>
</dbReference>
<keyword evidence="1" id="KW-0813">Transport</keyword>
<proteinExistence type="predicted"/>
<dbReference type="Gene3D" id="3.40.50.300">
    <property type="entry name" value="P-loop containing nucleotide triphosphate hydrolases"/>
    <property type="match status" value="1"/>
</dbReference>
<dbReference type="CDD" id="cd03293">
    <property type="entry name" value="ABC_NrtD_SsuB_transporters"/>
    <property type="match status" value="1"/>
</dbReference>
<dbReference type="PANTHER" id="PTHR42788">
    <property type="entry name" value="TAURINE IMPORT ATP-BINDING PROTEIN-RELATED"/>
    <property type="match status" value="1"/>
</dbReference>
<dbReference type="PROSITE" id="PS50893">
    <property type="entry name" value="ABC_TRANSPORTER_2"/>
    <property type="match status" value="1"/>
</dbReference>
<comment type="caution">
    <text evidence="5">The sequence shown here is derived from an EMBL/GenBank/DDBJ whole genome shotgun (WGS) entry which is preliminary data.</text>
</comment>